<evidence type="ECO:0000313" key="5">
    <source>
        <dbReference type="RefSeq" id="XP_033581106.1"/>
    </source>
</evidence>
<feature type="domain" description="Protein kinase" evidence="2">
    <location>
        <begin position="140"/>
        <end position="436"/>
    </location>
</feature>
<dbReference type="GO" id="GO:0005634">
    <property type="term" value="C:nucleus"/>
    <property type="evidence" value="ECO:0007669"/>
    <property type="project" value="TreeGrafter"/>
</dbReference>
<dbReference type="PANTHER" id="PTHR44167">
    <property type="entry name" value="OVARIAN-SPECIFIC SERINE/THREONINE-PROTEIN KINASE LOK-RELATED"/>
    <property type="match status" value="1"/>
</dbReference>
<evidence type="ECO:0000313" key="4">
    <source>
        <dbReference type="Proteomes" id="UP000504636"/>
    </source>
</evidence>
<keyword evidence="4" id="KW-1185">Reference proteome</keyword>
<dbReference type="PANTHER" id="PTHR44167:SF24">
    <property type="entry name" value="SERINE_THREONINE-PROTEIN KINASE CHK2"/>
    <property type="match status" value="1"/>
</dbReference>
<evidence type="ECO:0000259" key="2">
    <source>
        <dbReference type="PROSITE" id="PS50011"/>
    </source>
</evidence>
<dbReference type="RefSeq" id="XP_033581106.1">
    <property type="nucleotide sequence ID" value="XM_033719253.1"/>
</dbReference>
<keyword evidence="1" id="KW-0732">Signal</keyword>
<dbReference type="InterPro" id="IPR011009">
    <property type="entry name" value="Kinase-like_dom_sf"/>
</dbReference>
<evidence type="ECO:0000256" key="1">
    <source>
        <dbReference type="SAM" id="SignalP"/>
    </source>
</evidence>
<dbReference type="GO" id="GO:0005524">
    <property type="term" value="F:ATP binding"/>
    <property type="evidence" value="ECO:0007669"/>
    <property type="project" value="InterPro"/>
</dbReference>
<gene>
    <name evidence="3 5" type="ORF">BDZ99DRAFT_459851</name>
</gene>
<organism evidence="3">
    <name type="scientific">Mytilinidion resinicola</name>
    <dbReference type="NCBI Taxonomy" id="574789"/>
    <lineage>
        <taxon>Eukaryota</taxon>
        <taxon>Fungi</taxon>
        <taxon>Dikarya</taxon>
        <taxon>Ascomycota</taxon>
        <taxon>Pezizomycotina</taxon>
        <taxon>Dothideomycetes</taxon>
        <taxon>Pleosporomycetidae</taxon>
        <taxon>Mytilinidiales</taxon>
        <taxon>Mytilinidiaceae</taxon>
        <taxon>Mytilinidion</taxon>
    </lineage>
</organism>
<dbReference type="CDD" id="cd00180">
    <property type="entry name" value="PKc"/>
    <property type="match status" value="1"/>
</dbReference>
<reference evidence="5" key="3">
    <citation type="submission" date="2025-04" db="UniProtKB">
        <authorList>
            <consortium name="RefSeq"/>
        </authorList>
    </citation>
    <scope>IDENTIFICATION</scope>
    <source>
        <strain evidence="5">CBS 304.34</strain>
    </source>
</reference>
<dbReference type="GO" id="GO:0004674">
    <property type="term" value="F:protein serine/threonine kinase activity"/>
    <property type="evidence" value="ECO:0007669"/>
    <property type="project" value="TreeGrafter"/>
</dbReference>
<dbReference type="SMART" id="SM00220">
    <property type="entry name" value="S_TKc"/>
    <property type="match status" value="1"/>
</dbReference>
<dbReference type="InterPro" id="IPR000719">
    <property type="entry name" value="Prot_kinase_dom"/>
</dbReference>
<dbReference type="InterPro" id="IPR008271">
    <property type="entry name" value="Ser/Thr_kinase_AS"/>
</dbReference>
<dbReference type="PROSITE" id="PS50011">
    <property type="entry name" value="PROTEIN_KINASE_DOM"/>
    <property type="match status" value="1"/>
</dbReference>
<keyword evidence="3" id="KW-0808">Transferase</keyword>
<dbReference type="GO" id="GO:0005737">
    <property type="term" value="C:cytoplasm"/>
    <property type="evidence" value="ECO:0007669"/>
    <property type="project" value="TreeGrafter"/>
</dbReference>
<dbReference type="GeneID" id="54460146"/>
<keyword evidence="3" id="KW-0418">Kinase</keyword>
<dbReference type="GO" id="GO:0044773">
    <property type="term" value="P:mitotic DNA damage checkpoint signaling"/>
    <property type="evidence" value="ECO:0007669"/>
    <property type="project" value="TreeGrafter"/>
</dbReference>
<accession>A0A6A6YYZ5</accession>
<dbReference type="Gene3D" id="1.10.510.10">
    <property type="entry name" value="Transferase(Phosphotransferase) domain 1"/>
    <property type="match status" value="1"/>
</dbReference>
<sequence length="436" mass="48118">MPSLTTLLSIVLALNPFFLTTAFPTNHEAPSSSFLETRQPVALPADPRIGDVLILRHDQILRKRGFDDDNNSSSFEAFAFDPRFYSHTKRAVEESRFDSIVKHAHASLHKILPNQLFKRATPPDWDEEDAFKCGDTKVMLNEAVNPESGASGSVYQGVTKDGVKVALKMSQNKGVIDKEYAIMTTIGKQDHIVQALAKCEYGLNYVIMMELAELGTLQPRIVAQTYVGNEVLVKAVMDQIFDAVAYFNDKGIAHNDLKDGNVMFNAGEVVKVIDFGEATTDKVVSKIDVAGGIRGPEAETGSTLEIDPISNDEWEVAVLMVSMMIGKKPWTSAAAANARAIWETPANPSLRAAACKKEWPDFSDDFCAVLADVLAPQLSRKKLDVFRTKVANPNLKLFDDCNKKTKTSKRDTEAGEMLVVAVDERAEEWVVRAVVY</sequence>
<reference evidence="5" key="2">
    <citation type="submission" date="2020-04" db="EMBL/GenBank/DDBJ databases">
        <authorList>
            <consortium name="NCBI Genome Project"/>
        </authorList>
    </citation>
    <scope>NUCLEOTIDE SEQUENCE</scope>
    <source>
        <strain evidence="5">CBS 304.34</strain>
    </source>
</reference>
<feature type="signal peptide" evidence="1">
    <location>
        <begin position="1"/>
        <end position="22"/>
    </location>
</feature>
<dbReference type="EMBL" id="MU003695">
    <property type="protein sequence ID" value="KAF2814142.1"/>
    <property type="molecule type" value="Genomic_DNA"/>
</dbReference>
<dbReference type="Proteomes" id="UP000504636">
    <property type="component" value="Unplaced"/>
</dbReference>
<name>A0A6A6YYZ5_9PEZI</name>
<dbReference type="PROSITE" id="PS00108">
    <property type="entry name" value="PROTEIN_KINASE_ST"/>
    <property type="match status" value="1"/>
</dbReference>
<dbReference type="OrthoDB" id="1668230at2759"/>
<protein>
    <submittedName>
        <fullName evidence="3 5">Kinase-like protein</fullName>
    </submittedName>
</protein>
<reference evidence="3 5" key="1">
    <citation type="journal article" date="2020" name="Stud. Mycol.">
        <title>101 Dothideomycetes genomes: a test case for predicting lifestyles and emergence of pathogens.</title>
        <authorList>
            <person name="Haridas S."/>
            <person name="Albert R."/>
            <person name="Binder M."/>
            <person name="Bloem J."/>
            <person name="Labutti K."/>
            <person name="Salamov A."/>
            <person name="Andreopoulos B."/>
            <person name="Baker S."/>
            <person name="Barry K."/>
            <person name="Bills G."/>
            <person name="Bluhm B."/>
            <person name="Cannon C."/>
            <person name="Castanera R."/>
            <person name="Culley D."/>
            <person name="Daum C."/>
            <person name="Ezra D."/>
            <person name="Gonzalez J."/>
            <person name="Henrissat B."/>
            <person name="Kuo A."/>
            <person name="Liang C."/>
            <person name="Lipzen A."/>
            <person name="Lutzoni F."/>
            <person name="Magnuson J."/>
            <person name="Mondo S."/>
            <person name="Nolan M."/>
            <person name="Ohm R."/>
            <person name="Pangilinan J."/>
            <person name="Park H.-J."/>
            <person name="Ramirez L."/>
            <person name="Alfaro M."/>
            <person name="Sun H."/>
            <person name="Tritt A."/>
            <person name="Yoshinaga Y."/>
            <person name="Zwiers L.-H."/>
            <person name="Turgeon B."/>
            <person name="Goodwin S."/>
            <person name="Spatafora J."/>
            <person name="Crous P."/>
            <person name="Grigoriev I."/>
        </authorList>
    </citation>
    <scope>NUCLEOTIDE SEQUENCE</scope>
    <source>
        <strain evidence="3 5">CBS 304.34</strain>
    </source>
</reference>
<dbReference type="Pfam" id="PF00069">
    <property type="entry name" value="Pkinase"/>
    <property type="match status" value="1"/>
</dbReference>
<feature type="chain" id="PRO_5044629452" evidence="1">
    <location>
        <begin position="23"/>
        <end position="436"/>
    </location>
</feature>
<proteinExistence type="predicted"/>
<dbReference type="AlphaFoldDB" id="A0A6A6YYZ5"/>
<dbReference type="SUPFAM" id="SSF56112">
    <property type="entry name" value="Protein kinase-like (PK-like)"/>
    <property type="match status" value="1"/>
</dbReference>
<evidence type="ECO:0000313" key="3">
    <source>
        <dbReference type="EMBL" id="KAF2814142.1"/>
    </source>
</evidence>